<dbReference type="Proteomes" id="UP000678679">
    <property type="component" value="Chromosome 2"/>
</dbReference>
<dbReference type="SUPFAM" id="SSF52058">
    <property type="entry name" value="L domain-like"/>
    <property type="match status" value="2"/>
</dbReference>
<dbReference type="AlphaFoldDB" id="A0AAX1NEZ0"/>
<dbReference type="PROSITE" id="PS51257">
    <property type="entry name" value="PROKAR_LIPOPROTEIN"/>
    <property type="match status" value="1"/>
</dbReference>
<dbReference type="PANTHER" id="PTHR31018">
    <property type="entry name" value="SPORULATION-SPECIFIC PROTEIN-RELATED"/>
    <property type="match status" value="1"/>
</dbReference>
<dbReference type="GO" id="GO:0030313">
    <property type="term" value="C:cell envelope"/>
    <property type="evidence" value="ECO:0007669"/>
    <property type="project" value="UniProtKB-SubCell"/>
</dbReference>
<evidence type="ECO:0000256" key="2">
    <source>
        <dbReference type="ARBA" id="ARBA00022729"/>
    </source>
</evidence>
<keyword evidence="2 4" id="KW-0732">Signal</keyword>
<name>A0AAX1NEZ0_9BACT</name>
<feature type="signal peptide" evidence="4">
    <location>
        <begin position="1"/>
        <end position="22"/>
    </location>
</feature>
<evidence type="ECO:0008006" key="7">
    <source>
        <dbReference type="Google" id="ProtNLM"/>
    </source>
</evidence>
<accession>A0AAX1NEZ0</accession>
<evidence type="ECO:0000256" key="3">
    <source>
        <dbReference type="ARBA" id="ARBA00023180"/>
    </source>
</evidence>
<gene>
    <name evidence="5" type="ORF">KMW28_21955</name>
</gene>
<dbReference type="InterPro" id="IPR051648">
    <property type="entry name" value="CWI-Assembly_Regulator"/>
</dbReference>
<evidence type="ECO:0000256" key="4">
    <source>
        <dbReference type="SAM" id="SignalP"/>
    </source>
</evidence>
<evidence type="ECO:0000256" key="1">
    <source>
        <dbReference type="ARBA" id="ARBA00004196"/>
    </source>
</evidence>
<evidence type="ECO:0000313" key="6">
    <source>
        <dbReference type="Proteomes" id="UP000678679"/>
    </source>
</evidence>
<protein>
    <recommendedName>
        <fullName evidence="7">Receptor L-domain domain-containing protein</fullName>
    </recommendedName>
</protein>
<dbReference type="EMBL" id="CP076133">
    <property type="protein sequence ID" value="QWG05092.1"/>
    <property type="molecule type" value="Genomic_DNA"/>
</dbReference>
<proteinExistence type="predicted"/>
<keyword evidence="6" id="KW-1185">Reference proteome</keyword>
<sequence>MKKQILMSVLAASLMTACTDTADLDQLTERVDNIENRLDGNGSEQAASLEESLQAILDRIISLEGANASLDAVAADLEAMQVLIDALSKTAPENEAEIERILAELEALQNKVSGNSDMITAIEDMMKGEAEVWWGNIATSEDLTAFGEGNYAIISGDVYLNSDDVVEALQNVVFVGGNVHVGEVTAIDWDVENIGASLMVKDQMSITSLVMENLKSVGGELMISGNTSLETVELPSLAYVNEEVHVNGLHEGMDEFGGYFSRSVITTFDMSGLVVANDDMTLESIGQDAVVLTALTQVNGDFVLNALKETATLAFPALDMVDGSLTISGNAKLSVLEMDELTYVANDLQVVNNSGGGGFGIGFGGESTGIEHLVTFGKLETVGGGIYISSNSEMKTIDAFNALTSVGQYSSITIENMNFLNHFNAFNALESANNVTIWGIYNYDDPSAEIDITAFNMATSVSTVILTDVGVKLNTFEFFKNVEQVTSSVELGGQWSPLRLMDTMLGFEKVAYLGWSGFTVYVETVDNPYGNWCAFADMITKKNEGLQMYGDIIFNERLEGVSDYTVVDNSTITPCVE</sequence>
<dbReference type="KEGG" id="fya:KMW28_21955"/>
<comment type="subcellular location">
    <subcellularLocation>
        <location evidence="1">Cell envelope</location>
    </subcellularLocation>
</comment>
<dbReference type="RefSeq" id="WP_169662230.1">
    <property type="nucleotide sequence ID" value="NZ_CP076133.1"/>
</dbReference>
<feature type="chain" id="PRO_5043959681" description="Receptor L-domain domain-containing protein" evidence="4">
    <location>
        <begin position="23"/>
        <end position="577"/>
    </location>
</feature>
<evidence type="ECO:0000313" key="5">
    <source>
        <dbReference type="EMBL" id="QWG05092.1"/>
    </source>
</evidence>
<organism evidence="5 6">
    <name type="scientific">Flammeovirga yaeyamensis</name>
    <dbReference type="NCBI Taxonomy" id="367791"/>
    <lineage>
        <taxon>Bacteria</taxon>
        <taxon>Pseudomonadati</taxon>
        <taxon>Bacteroidota</taxon>
        <taxon>Cytophagia</taxon>
        <taxon>Cytophagales</taxon>
        <taxon>Flammeovirgaceae</taxon>
        <taxon>Flammeovirga</taxon>
    </lineage>
</organism>
<reference evidence="5 6" key="1">
    <citation type="submission" date="2021-05" db="EMBL/GenBank/DDBJ databases">
        <title>Comparative genomic studies on the polysaccharide-degrading batcterial strains of the Flammeovirga genus.</title>
        <authorList>
            <person name="Zewei F."/>
            <person name="Zheng Z."/>
            <person name="Yu L."/>
            <person name="Ruyue G."/>
            <person name="Yanhong M."/>
            <person name="Yuanyuan C."/>
            <person name="Jingyan G."/>
            <person name="Wenjun H."/>
        </authorList>
    </citation>
    <scope>NUCLEOTIDE SEQUENCE [LARGE SCALE GENOMIC DNA]</scope>
    <source>
        <strain evidence="5 6">NBRC:100898</strain>
    </source>
</reference>
<dbReference type="PANTHER" id="PTHR31018:SF3">
    <property type="entry name" value="RECEPTOR PROTEIN-TYROSINE KINASE"/>
    <property type="match status" value="1"/>
</dbReference>
<keyword evidence="3" id="KW-0325">Glycoprotein</keyword>